<comment type="caution">
    <text evidence="8">The sequence shown here is derived from an EMBL/GenBank/DDBJ whole genome shotgun (WGS) entry which is preliminary data.</text>
</comment>
<dbReference type="Pfam" id="PF16213">
    <property type="entry name" value="DCB"/>
    <property type="match status" value="1"/>
</dbReference>
<feature type="compositionally biased region" description="Polar residues" evidence="6">
    <location>
        <begin position="1832"/>
        <end position="1845"/>
    </location>
</feature>
<keyword evidence="9" id="KW-1185">Reference proteome</keyword>
<dbReference type="Proteomes" id="UP001295740">
    <property type="component" value="Unassembled WGS sequence"/>
</dbReference>
<dbReference type="GO" id="GO:0032012">
    <property type="term" value="P:regulation of ARF protein signal transduction"/>
    <property type="evidence" value="ECO:0007669"/>
    <property type="project" value="InterPro"/>
</dbReference>
<evidence type="ECO:0000256" key="5">
    <source>
        <dbReference type="ARBA" id="ARBA00060451"/>
    </source>
</evidence>
<feature type="domain" description="SEC7" evidence="7">
    <location>
        <begin position="633"/>
        <end position="821"/>
    </location>
</feature>
<keyword evidence="1" id="KW-0813">Transport</keyword>
<keyword evidence="2" id="KW-0963">Cytoplasm</keyword>
<dbReference type="InterPro" id="IPR015403">
    <property type="entry name" value="Mon2/Sec7/BIG1-like_HDS"/>
</dbReference>
<feature type="region of interest" description="Disordered" evidence="6">
    <location>
        <begin position="605"/>
        <end position="629"/>
    </location>
</feature>
<evidence type="ECO:0000256" key="1">
    <source>
        <dbReference type="ARBA" id="ARBA00022448"/>
    </source>
</evidence>
<dbReference type="EMBL" id="CAUWAG010000019">
    <property type="protein sequence ID" value="CAJ2512495.1"/>
    <property type="molecule type" value="Genomic_DNA"/>
</dbReference>
<evidence type="ECO:0000256" key="6">
    <source>
        <dbReference type="SAM" id="MobiDB-lite"/>
    </source>
</evidence>
<dbReference type="InterPro" id="IPR035999">
    <property type="entry name" value="Sec7_dom_sf"/>
</dbReference>
<keyword evidence="3" id="KW-0653">Protein transport</keyword>
<dbReference type="InterPro" id="IPR032629">
    <property type="entry name" value="DCB_dom"/>
</dbReference>
<organism evidence="8 9">
    <name type="scientific">Anthostomella pinea</name>
    <dbReference type="NCBI Taxonomy" id="933095"/>
    <lineage>
        <taxon>Eukaryota</taxon>
        <taxon>Fungi</taxon>
        <taxon>Dikarya</taxon>
        <taxon>Ascomycota</taxon>
        <taxon>Pezizomycotina</taxon>
        <taxon>Sordariomycetes</taxon>
        <taxon>Xylariomycetidae</taxon>
        <taxon>Xylariales</taxon>
        <taxon>Xylariaceae</taxon>
        <taxon>Anthostomella</taxon>
    </lineage>
</organism>
<evidence type="ECO:0000256" key="2">
    <source>
        <dbReference type="ARBA" id="ARBA00022490"/>
    </source>
</evidence>
<dbReference type="SUPFAM" id="SSF48371">
    <property type="entry name" value="ARM repeat"/>
    <property type="match status" value="1"/>
</dbReference>
<accession>A0AAI8VXN3</accession>
<dbReference type="FunFam" id="1.10.220.20:FF:000002">
    <property type="entry name" value="Brefeldin A-inhibited guanine nucleotide-exchange protein 1"/>
    <property type="match status" value="1"/>
</dbReference>
<feature type="compositionally biased region" description="Polar residues" evidence="6">
    <location>
        <begin position="1578"/>
        <end position="1599"/>
    </location>
</feature>
<feature type="region of interest" description="Disordered" evidence="6">
    <location>
        <begin position="1030"/>
        <end position="1065"/>
    </location>
</feature>
<protein>
    <submittedName>
        <fullName evidence="8">Uu.00g055100.m01.CDS01</fullName>
    </submittedName>
</protein>
<dbReference type="Pfam" id="PF12783">
    <property type="entry name" value="Sec7-like_HUS"/>
    <property type="match status" value="1"/>
</dbReference>
<name>A0AAI8VXN3_9PEZI</name>
<dbReference type="PANTHER" id="PTHR10663">
    <property type="entry name" value="GUANYL-NUCLEOTIDE EXCHANGE FACTOR"/>
    <property type="match status" value="1"/>
</dbReference>
<feature type="region of interest" description="Disordered" evidence="6">
    <location>
        <begin position="1829"/>
        <end position="1864"/>
    </location>
</feature>
<dbReference type="PROSITE" id="PS50190">
    <property type="entry name" value="SEC7"/>
    <property type="match status" value="1"/>
</dbReference>
<feature type="region of interest" description="Disordered" evidence="6">
    <location>
        <begin position="200"/>
        <end position="301"/>
    </location>
</feature>
<evidence type="ECO:0000313" key="8">
    <source>
        <dbReference type="EMBL" id="CAJ2512495.1"/>
    </source>
</evidence>
<dbReference type="InterPro" id="IPR023394">
    <property type="entry name" value="Sec7_C_sf"/>
</dbReference>
<dbReference type="SMART" id="SM00222">
    <property type="entry name" value="Sec7"/>
    <property type="match status" value="1"/>
</dbReference>
<proteinExistence type="predicted"/>
<dbReference type="GO" id="GO:0015031">
    <property type="term" value="P:protein transport"/>
    <property type="evidence" value="ECO:0007669"/>
    <property type="project" value="UniProtKB-KW"/>
</dbReference>
<dbReference type="Gene3D" id="1.10.220.20">
    <property type="match status" value="1"/>
</dbReference>
<dbReference type="Pfam" id="PF20252">
    <property type="entry name" value="BIG2_C"/>
    <property type="match status" value="1"/>
</dbReference>
<reference evidence="8" key="1">
    <citation type="submission" date="2023-10" db="EMBL/GenBank/DDBJ databases">
        <authorList>
            <person name="Hackl T."/>
        </authorList>
    </citation>
    <scope>NUCLEOTIDE SEQUENCE</scope>
</reference>
<evidence type="ECO:0000259" key="7">
    <source>
        <dbReference type="PROSITE" id="PS50190"/>
    </source>
</evidence>
<comment type="subcellular location">
    <subcellularLocation>
        <location evidence="5">Cytoplasmic vesicle</location>
        <location evidence="5">COPI-coated vesicle membrane</location>
    </subcellularLocation>
</comment>
<dbReference type="InterPro" id="IPR032691">
    <property type="entry name" value="Mon2/Sec7/BIG1-like_HUS"/>
</dbReference>
<evidence type="ECO:0000256" key="4">
    <source>
        <dbReference type="ARBA" id="ARBA00023136"/>
    </source>
</evidence>
<dbReference type="Gene3D" id="1.10.1000.11">
    <property type="entry name" value="Arf Nucleotide-binding Site Opener,domain 2"/>
    <property type="match status" value="1"/>
</dbReference>
<dbReference type="InterPro" id="IPR000904">
    <property type="entry name" value="Sec7_dom"/>
</dbReference>
<dbReference type="InterPro" id="IPR046455">
    <property type="entry name" value="Sec7/BIG1-like_C"/>
</dbReference>
<evidence type="ECO:0000256" key="3">
    <source>
        <dbReference type="ARBA" id="ARBA00022927"/>
    </source>
</evidence>
<feature type="compositionally biased region" description="Basic and acidic residues" evidence="6">
    <location>
        <begin position="254"/>
        <end position="265"/>
    </location>
</feature>
<evidence type="ECO:0000313" key="9">
    <source>
        <dbReference type="Proteomes" id="UP001295740"/>
    </source>
</evidence>
<dbReference type="Pfam" id="PF09324">
    <property type="entry name" value="Sec7-like_HDS"/>
    <property type="match status" value="1"/>
</dbReference>
<keyword evidence="4" id="KW-0472">Membrane</keyword>
<feature type="region of interest" description="Disordered" evidence="6">
    <location>
        <begin position="1569"/>
        <end position="1602"/>
    </location>
</feature>
<dbReference type="PANTHER" id="PTHR10663:SF375">
    <property type="entry name" value="LD29171P"/>
    <property type="match status" value="1"/>
</dbReference>
<dbReference type="CDD" id="cd00171">
    <property type="entry name" value="Sec7"/>
    <property type="match status" value="1"/>
</dbReference>
<dbReference type="Pfam" id="PF01369">
    <property type="entry name" value="Sec7"/>
    <property type="match status" value="1"/>
</dbReference>
<dbReference type="SUPFAM" id="SSF48425">
    <property type="entry name" value="Sec7 domain"/>
    <property type="match status" value="1"/>
</dbReference>
<sequence>MSSLVFVVSSLEGIAASKEAQRNKQLAELAEKAVKAIKEGGSQLPEPNVVFAPLQLATKSGSSQLINTALDSIQKLISSSYFSVHATNGAAEEDGTERAPIIDRAIDTICDCFQGETTPVDVQRHIVQALLAAILNDKIVVHGAGLLKAVRQVYNVFLLSRSTENQQAAQGTLTQMVGMVFERVRTRLHMKEARMDLEKLKHSSSDGTFDQAESLANGNGAAPDDDESPDGASTEEVSETTPSESTNDGVGKLTLKDLENRKSFDDSNMGDGPTMVTQLKTGKKKEGSVSGSVSGQTMPPTEAEEAVDSLEAEDEVYIRDAYLVFRSFCNLSTKVLPPDQLYDHRGQHMRSKLISLHLIRTLLNNHIHIFTSPFCTITNTKSNEPTSFLQAIKFYLCLSITRNGASSVDKVFEVCCEIFWLMLRFMRAPFKKEIEVFLNEIYLALLARRTAPPSQKLYFVNILTRFCGDPRGLVEMYLNYDCDSHVDNIFQTIIEDLSRLAITPVAVTAAQEQLFEEKNSNPNNSSEWQLKGMLPPPLNVRDIVPFSEPEPEIPKEYVMKRSALESLVEALRSLVNWSVAGRPDINGAAQDGDIRASADDIRESIEPSVADSNSRLDTPIPPSTPIMDDDPAQLEREKARKTALSNAIRQFNFKPKKGIKLLLQSGFIPTDSPEDIAKFFISDDRLDKAQIGEYLGEGEPKNIEIMHAFVDTMDFSRRRFVDALRQFLQSFRLPGEAQKIDRFMLKFANRYVMGNPNAFANADTAYVLAYSVIMLNTDLHSSKIARRMSKEDFIKNNGGINDNADLPPEYLLEIYDEIAGNEIVLTSERQAAALAGTVPVQSTSFAAGLGQALSNVGRDLQREAYVQQSEEISLRSEQLFKNLFKNQRKNAARAGIKFIPATSFKHVGPMFDVTWMSFFSALSSQMQKAQNLEVNKVCLEGMKQATKIACLFDLATPREAFVSSLKNITNLNNPQAILAKNVEALRVILELGQTEGTYLKDSWKDILMCISQLDRLQLITGGVDEGSIPDVSKARFMPTGRTSPNESRKSTASARRSNRSNPGARGFSMEIALESRSDEVIKSVDRIFSNTAHLNGEAIVHFAKALTEVSWDEIKVSGSNDSPRTYSLQKIVEISYYNMTRVRFEWTNIWAVLGEHFNKVGCHANTAIVYFALDSLRQLSMRFMEIEELPGFKFQKDFLKPFEHVIANSNNLTVKDMALRCLIQMIQARGENIRSGWRTMFGVFTVAARDPNEAIVNLAYENVVFVYKTRFGVVISQGAFTDLVVCLTEFSKNIKFQKKSLQAMETLKSIIPRMLKTPECPLASTTNAAANSSKSQETLSRQQSGTSLEEGFWFPILFAFHDVLMTGEDLEVRSNALNYFFEALLRYGGDFPPDFWDILWRQQLYPIFMVLRSRPEMSNALTHEELSVWLSTTMIQALRNMIVLFTHYFDALEYMLDRFLELLALCICQENDTIARIGSNCLQQLILQNVTKFDEGHWSKIVGAFCELFERTTAYQLFSAATINAPAALSPPPPNGLGFEVPLTPTSEATPDENSLRINVTDKIGSSSAAETASITTPQTPTLDDSLRTPTSTTASSQLEDFKPASSLQQQPVVVTAARRRFFNRIISRCVLQLLMIETVNELFSNDAVYAQIPSMELLRLMALLKKSFLFARRFNEDKDLRMRLWREGFMKQPPNLLKQESGSAATYIQILFRMFGDTSASRAESRPEVEKALVPLCKDVIKGYLALEEDSQQRNIVAWRPVVVDVLEGYSTWPEKEFAKHVPTFYPLVIELLGKEVSAELRTALLAVLRRVGEVGLGIEGMTASGRRESVSSTAALETPTAATSELDHVEEDGEMGTRTLKT</sequence>
<feature type="compositionally biased region" description="Low complexity" evidence="6">
    <location>
        <begin position="1050"/>
        <end position="1065"/>
    </location>
</feature>
<dbReference type="GO" id="GO:0005085">
    <property type="term" value="F:guanyl-nucleotide exchange factor activity"/>
    <property type="evidence" value="ECO:0007669"/>
    <property type="project" value="InterPro"/>
</dbReference>
<dbReference type="GO" id="GO:0030663">
    <property type="term" value="C:COPI-coated vesicle membrane"/>
    <property type="evidence" value="ECO:0007669"/>
    <property type="project" value="UniProtKB-SubCell"/>
</dbReference>
<dbReference type="InterPro" id="IPR016024">
    <property type="entry name" value="ARM-type_fold"/>
</dbReference>
<dbReference type="FunFam" id="1.10.1000.11:FF:000003">
    <property type="entry name" value="Brefeldin A-inhibited guanine nucleotide-exchange protein 1"/>
    <property type="match status" value="1"/>
</dbReference>
<gene>
    <name evidence="8" type="ORF">KHLLAP_LOCUS12963</name>
</gene>